<dbReference type="Gene3D" id="2.30.30.60">
    <property type="match status" value="1"/>
</dbReference>
<keyword evidence="5" id="KW-0406">Ion transport</keyword>
<keyword evidence="2 5" id="KW-0812">Transmembrane</keyword>
<keyword evidence="5" id="KW-0813">Transport</keyword>
<reference evidence="8 9" key="1">
    <citation type="submission" date="2016-03" db="EMBL/GenBank/DDBJ databases">
        <title>Deep-sea bacteria in the southern Pacific.</title>
        <authorList>
            <person name="Tang K."/>
        </authorList>
    </citation>
    <scope>NUCLEOTIDE SEQUENCE [LARGE SCALE GENOMIC DNA]</scope>
    <source>
        <strain evidence="8 9">JLT2016</strain>
    </source>
</reference>
<dbReference type="Proteomes" id="UP000186559">
    <property type="component" value="Chromosome"/>
</dbReference>
<keyword evidence="9" id="KW-1185">Reference proteome</keyword>
<dbReference type="PANTHER" id="PTHR30221:SF1">
    <property type="entry name" value="SMALL-CONDUCTANCE MECHANOSENSITIVE CHANNEL"/>
    <property type="match status" value="1"/>
</dbReference>
<dbReference type="GO" id="GO:0008381">
    <property type="term" value="F:mechanosensitive monoatomic ion channel activity"/>
    <property type="evidence" value="ECO:0007669"/>
    <property type="project" value="InterPro"/>
</dbReference>
<dbReference type="PANTHER" id="PTHR30221">
    <property type="entry name" value="SMALL-CONDUCTANCE MECHANOSENSITIVE CHANNEL"/>
    <property type="match status" value="1"/>
</dbReference>
<dbReference type="EMBL" id="CP014796">
    <property type="protein sequence ID" value="APX21569.1"/>
    <property type="molecule type" value="Genomic_DNA"/>
</dbReference>
<comment type="subcellular location">
    <subcellularLocation>
        <location evidence="5">Cell inner membrane</location>
        <topology evidence="5">Multi-pass membrane protein</topology>
    </subcellularLocation>
    <subcellularLocation>
        <location evidence="1">Membrane</location>
    </subcellularLocation>
</comment>
<evidence type="ECO:0000256" key="4">
    <source>
        <dbReference type="ARBA" id="ARBA00023136"/>
    </source>
</evidence>
<feature type="transmembrane region" description="Helical" evidence="5">
    <location>
        <begin position="347"/>
        <end position="372"/>
    </location>
</feature>
<feature type="region of interest" description="Disordered" evidence="6">
    <location>
        <begin position="23"/>
        <end position="52"/>
    </location>
</feature>
<dbReference type="SUPFAM" id="SSF50182">
    <property type="entry name" value="Sm-like ribonucleoproteins"/>
    <property type="match status" value="1"/>
</dbReference>
<comment type="subunit">
    <text evidence="5">Homoheptamer.</text>
</comment>
<dbReference type="InterPro" id="IPR023408">
    <property type="entry name" value="MscS_beta-dom_sf"/>
</dbReference>
<accession>A0A1U7D089</accession>
<protein>
    <recommendedName>
        <fullName evidence="5">Small-conductance mechanosensitive channel</fullName>
    </recommendedName>
</protein>
<evidence type="ECO:0000313" key="9">
    <source>
        <dbReference type="Proteomes" id="UP000186559"/>
    </source>
</evidence>
<dbReference type="KEGG" id="tpro:Ga0080559_TMP773"/>
<evidence type="ECO:0000256" key="3">
    <source>
        <dbReference type="ARBA" id="ARBA00022989"/>
    </source>
</evidence>
<comment type="similarity">
    <text evidence="5">Belongs to the MscS (TC 1.A.23) family.</text>
</comment>
<keyword evidence="5" id="KW-0407">Ion channel</keyword>
<feature type="transmembrane region" description="Helical" evidence="5">
    <location>
        <begin position="322"/>
        <end position="341"/>
    </location>
</feature>
<comment type="function">
    <text evidence="5">Mechanosensitive channel that participates in the regulation of osmotic pressure changes within the cell, opening in response to stretch forces in the membrane lipid bilayer, without the need for other proteins. Contributes to normal resistance to hypoosmotic shock. Forms an ion channel of 1.0 nanosiemens conductance with a slight preference for anions.</text>
</comment>
<keyword evidence="3 5" id="KW-1133">Transmembrane helix</keyword>
<feature type="transmembrane region" description="Helical" evidence="5">
    <location>
        <begin position="268"/>
        <end position="286"/>
    </location>
</feature>
<dbReference type="InterPro" id="IPR010920">
    <property type="entry name" value="LSM_dom_sf"/>
</dbReference>
<keyword evidence="5" id="KW-1003">Cell membrane</keyword>
<dbReference type="InterPro" id="IPR045275">
    <property type="entry name" value="MscS_archaea/bacteria_type"/>
</dbReference>
<keyword evidence="4 5" id="KW-0472">Membrane</keyword>
<evidence type="ECO:0000256" key="5">
    <source>
        <dbReference type="RuleBase" id="RU369025"/>
    </source>
</evidence>
<keyword evidence="5" id="KW-0997">Cell inner membrane</keyword>
<dbReference type="InterPro" id="IPR006685">
    <property type="entry name" value="MscS_channel_2nd"/>
</dbReference>
<evidence type="ECO:0000313" key="8">
    <source>
        <dbReference type="EMBL" id="APX21569.1"/>
    </source>
</evidence>
<dbReference type="GO" id="GO:0005886">
    <property type="term" value="C:plasma membrane"/>
    <property type="evidence" value="ECO:0007669"/>
    <property type="project" value="UniProtKB-SubCell"/>
</dbReference>
<gene>
    <name evidence="8" type="ORF">Ga0080559_TMP773</name>
</gene>
<organism evidence="8 9">
    <name type="scientific">Salipiger profundus</name>
    <dbReference type="NCBI Taxonomy" id="1229727"/>
    <lineage>
        <taxon>Bacteria</taxon>
        <taxon>Pseudomonadati</taxon>
        <taxon>Pseudomonadota</taxon>
        <taxon>Alphaproteobacteria</taxon>
        <taxon>Rhodobacterales</taxon>
        <taxon>Roseobacteraceae</taxon>
        <taxon>Salipiger</taxon>
    </lineage>
</organism>
<dbReference type="STRING" id="1229727.Ga0080559_TMP773"/>
<dbReference type="RefSeq" id="WP_076622182.1">
    <property type="nucleotide sequence ID" value="NZ_BMEW01000002.1"/>
</dbReference>
<dbReference type="Pfam" id="PF00924">
    <property type="entry name" value="MS_channel_2nd"/>
    <property type="match status" value="1"/>
</dbReference>
<feature type="domain" description="Mechanosensitive ion channel MscS" evidence="7">
    <location>
        <begin position="367"/>
        <end position="432"/>
    </location>
</feature>
<feature type="compositionally biased region" description="Polar residues" evidence="6">
    <location>
        <begin position="41"/>
        <end position="52"/>
    </location>
</feature>
<evidence type="ECO:0000256" key="1">
    <source>
        <dbReference type="ARBA" id="ARBA00004370"/>
    </source>
</evidence>
<evidence type="ECO:0000259" key="7">
    <source>
        <dbReference type="Pfam" id="PF00924"/>
    </source>
</evidence>
<dbReference type="Gene3D" id="1.10.287.1260">
    <property type="match status" value="1"/>
</dbReference>
<name>A0A1U7D089_9RHOB</name>
<feature type="transmembrane region" description="Helical" evidence="5">
    <location>
        <begin position="190"/>
        <end position="216"/>
    </location>
</feature>
<proteinExistence type="inferred from homology"/>
<evidence type="ECO:0000256" key="6">
    <source>
        <dbReference type="SAM" id="MobiDB-lite"/>
    </source>
</evidence>
<sequence length="550" mass="62147">MLLCLSLAQPAGAQDGSQYWYETDAPNLDLGDPYDPDRSTPRQTLRGFTTESDAGDLDRAAKYLNLSRLEPDQRSERGPELARKLASVIERQVWIDWTSLPARADARIEQSRNSEGRAGQPRRDLHIETLEANGTAYDIRLARYKTSGNPAMWLFTPQTVENTVPLYEAFGPPEYEEVIPASLKREIWGLWLWEWIVMPLSGLGALLLGWGTYALVTGLSNRARRSWLRVGLERSALPLAILIMATTGQLLLGWVLSFSGPVQALLRPTLTILMVWGIGMTFLRMLDAILHRITMRYVGEIDDKRDRDEREFHTSIYALRRLIVLVMVAVAALIVLARLNLFDSVGMTLLASAGVLTVVFGIAGQAVLGNIIASLQIAFAKPVRIGDAILFEGDWAYVEAIFYTFMRLRTWDKRRIVVPVTYFISKPFENWSVTEARMMRVVELWIDPRCEVDVLRRKFEALLQEDPDIRDPENTFTYATEHLPEGLKISFYAMMPDPATGWTVQSRLREQLLAYVRDEHADWLPRERVMEVGGAKDEQTSGVTRGAGAG</sequence>
<dbReference type="AlphaFoldDB" id="A0A1U7D089"/>
<evidence type="ECO:0000256" key="2">
    <source>
        <dbReference type="ARBA" id="ARBA00022692"/>
    </source>
</evidence>
<feature type="transmembrane region" description="Helical" evidence="5">
    <location>
        <begin position="236"/>
        <end position="256"/>
    </location>
</feature>
<comment type="caution">
    <text evidence="5">Lacks conserved residue(s) required for the propagation of feature annotation.</text>
</comment>